<dbReference type="InterPro" id="IPR000182">
    <property type="entry name" value="GNAT_dom"/>
</dbReference>
<dbReference type="CDD" id="cd04301">
    <property type="entry name" value="NAT_SF"/>
    <property type="match status" value="1"/>
</dbReference>
<dbReference type="GO" id="GO:0016746">
    <property type="term" value="F:acyltransferase activity"/>
    <property type="evidence" value="ECO:0007669"/>
    <property type="project" value="UniProtKB-KW"/>
</dbReference>
<proteinExistence type="predicted"/>
<dbReference type="Pfam" id="PF00583">
    <property type="entry name" value="Acetyltransf_1"/>
    <property type="match status" value="1"/>
</dbReference>
<dbReference type="PANTHER" id="PTHR43877:SF2">
    <property type="entry name" value="AMINOALKYLPHOSPHONATE N-ACETYLTRANSFERASE-RELATED"/>
    <property type="match status" value="1"/>
</dbReference>
<dbReference type="InterPro" id="IPR016181">
    <property type="entry name" value="Acyl_CoA_acyltransferase"/>
</dbReference>
<sequence length="175" mass="19082">MTLTFRFARPGDAAAVHALTERTYRGETAARGWTHEADLLAGPRTSRSEIDALIADPASRFVLAEDDGRLAASALIQSRGEVAYFGMFSVDPDAQGQGVGRAVLAACERAALNEWGAARLEMTVISLRQELIAWYGRRGYRPTGERRPFPFDEHSGALRTDFDLVVLEKGLGNTA</sequence>
<dbReference type="SUPFAM" id="SSF55729">
    <property type="entry name" value="Acyl-CoA N-acyltransferases (Nat)"/>
    <property type="match status" value="1"/>
</dbReference>
<dbReference type="Gene3D" id="3.40.630.30">
    <property type="match status" value="1"/>
</dbReference>
<organism evidence="4 5">
    <name type="scientific">Peiella sedimenti</name>
    <dbReference type="NCBI Taxonomy" id="3061083"/>
    <lineage>
        <taxon>Bacteria</taxon>
        <taxon>Pseudomonadati</taxon>
        <taxon>Pseudomonadota</taxon>
        <taxon>Alphaproteobacteria</taxon>
        <taxon>Caulobacterales</taxon>
        <taxon>Caulobacteraceae</taxon>
        <taxon>Peiella</taxon>
    </lineage>
</organism>
<evidence type="ECO:0000259" key="3">
    <source>
        <dbReference type="PROSITE" id="PS51186"/>
    </source>
</evidence>
<evidence type="ECO:0000313" key="4">
    <source>
        <dbReference type="EMBL" id="MDO1558905.1"/>
    </source>
</evidence>
<dbReference type="InterPro" id="IPR050832">
    <property type="entry name" value="Bact_Acetyltransf"/>
</dbReference>
<dbReference type="EMBL" id="JAUKTR010000002">
    <property type="protein sequence ID" value="MDO1558905.1"/>
    <property type="molecule type" value="Genomic_DNA"/>
</dbReference>
<keyword evidence="5" id="KW-1185">Reference proteome</keyword>
<dbReference type="PANTHER" id="PTHR43877">
    <property type="entry name" value="AMINOALKYLPHOSPHONATE N-ACETYLTRANSFERASE-RELATED-RELATED"/>
    <property type="match status" value="1"/>
</dbReference>
<evidence type="ECO:0000256" key="2">
    <source>
        <dbReference type="ARBA" id="ARBA00023315"/>
    </source>
</evidence>
<protein>
    <submittedName>
        <fullName evidence="4">GNAT family N-acetyltransferase</fullName>
        <ecNumber evidence="4">2.3.1.-</ecNumber>
    </submittedName>
</protein>
<dbReference type="RefSeq" id="WP_302109337.1">
    <property type="nucleotide sequence ID" value="NZ_JAUKTR010000002.1"/>
</dbReference>
<comment type="caution">
    <text evidence="4">The sequence shown here is derived from an EMBL/GenBank/DDBJ whole genome shotgun (WGS) entry which is preliminary data.</text>
</comment>
<keyword evidence="1 4" id="KW-0808">Transferase</keyword>
<evidence type="ECO:0000313" key="5">
    <source>
        <dbReference type="Proteomes" id="UP001169063"/>
    </source>
</evidence>
<dbReference type="Proteomes" id="UP001169063">
    <property type="component" value="Unassembled WGS sequence"/>
</dbReference>
<reference evidence="4" key="1">
    <citation type="submission" date="2023-07" db="EMBL/GenBank/DDBJ databases">
        <title>Brevundimonas soil sp. nov., isolated from the soil of chemical plant.</title>
        <authorList>
            <person name="Wu N."/>
        </authorList>
    </citation>
    <scope>NUCLEOTIDE SEQUENCE</scope>
    <source>
        <strain evidence="4">XZ-24</strain>
    </source>
</reference>
<feature type="domain" description="N-acetyltransferase" evidence="3">
    <location>
        <begin position="3"/>
        <end position="165"/>
    </location>
</feature>
<gene>
    <name evidence="4" type="ORF">Q0812_05635</name>
</gene>
<dbReference type="EC" id="2.3.1.-" evidence="4"/>
<accession>A0ABT8SL98</accession>
<evidence type="ECO:0000256" key="1">
    <source>
        <dbReference type="ARBA" id="ARBA00022679"/>
    </source>
</evidence>
<name>A0ABT8SL98_9CAUL</name>
<dbReference type="PROSITE" id="PS51186">
    <property type="entry name" value="GNAT"/>
    <property type="match status" value="1"/>
</dbReference>
<keyword evidence="2 4" id="KW-0012">Acyltransferase</keyword>